<dbReference type="PANTHER" id="PTHR43708:SF3">
    <property type="entry name" value="OXIDOREDUCTASE"/>
    <property type="match status" value="1"/>
</dbReference>
<dbReference type="Pfam" id="PF22725">
    <property type="entry name" value="GFO_IDH_MocA_C3"/>
    <property type="match status" value="1"/>
</dbReference>
<evidence type="ECO:0000313" key="4">
    <source>
        <dbReference type="Proteomes" id="UP000597206"/>
    </source>
</evidence>
<dbReference type="Pfam" id="PF01408">
    <property type="entry name" value="GFO_IDH_MocA"/>
    <property type="match status" value="1"/>
</dbReference>
<evidence type="ECO:0000259" key="1">
    <source>
        <dbReference type="Pfam" id="PF01408"/>
    </source>
</evidence>
<dbReference type="RefSeq" id="WP_196123537.1">
    <property type="nucleotide sequence ID" value="NZ_JADPMR010000001.1"/>
</dbReference>
<feature type="domain" description="Gfo/Idh/MocA-like oxidoreductase N-terminal" evidence="1">
    <location>
        <begin position="6"/>
        <end position="131"/>
    </location>
</feature>
<name>A0ABS0GFL8_9VIBR</name>
<dbReference type="InterPro" id="IPR051317">
    <property type="entry name" value="Gfo/Idh/MocA_oxidoreduct"/>
</dbReference>
<organism evidence="3 4">
    <name type="scientific">Vibrio nitrifigilis</name>
    <dbReference type="NCBI Taxonomy" id="2789781"/>
    <lineage>
        <taxon>Bacteria</taxon>
        <taxon>Pseudomonadati</taxon>
        <taxon>Pseudomonadota</taxon>
        <taxon>Gammaproteobacteria</taxon>
        <taxon>Vibrionales</taxon>
        <taxon>Vibrionaceae</taxon>
        <taxon>Vibrio</taxon>
    </lineage>
</organism>
<keyword evidence="4" id="KW-1185">Reference proteome</keyword>
<dbReference type="EMBL" id="JADPMR010000001">
    <property type="protein sequence ID" value="MBF9001160.1"/>
    <property type="molecule type" value="Genomic_DNA"/>
</dbReference>
<accession>A0ABS0GFL8</accession>
<proteinExistence type="predicted"/>
<dbReference type="Proteomes" id="UP000597206">
    <property type="component" value="Unassembled WGS sequence"/>
</dbReference>
<dbReference type="InterPro" id="IPR055170">
    <property type="entry name" value="GFO_IDH_MocA-like_dom"/>
</dbReference>
<comment type="caution">
    <text evidence="3">The sequence shown here is derived from an EMBL/GenBank/DDBJ whole genome shotgun (WGS) entry which is preliminary data.</text>
</comment>
<dbReference type="InterPro" id="IPR036291">
    <property type="entry name" value="NAD(P)-bd_dom_sf"/>
</dbReference>
<dbReference type="SUPFAM" id="SSF55347">
    <property type="entry name" value="Glyceraldehyde-3-phosphate dehydrogenase-like, C-terminal domain"/>
    <property type="match status" value="1"/>
</dbReference>
<dbReference type="Gene3D" id="3.40.50.720">
    <property type="entry name" value="NAD(P)-binding Rossmann-like Domain"/>
    <property type="match status" value="1"/>
</dbReference>
<reference evidence="3 4" key="1">
    <citation type="submission" date="2020-11" db="EMBL/GenBank/DDBJ databases">
        <title>Vibrio nitrifigilis sp. nov., a marine nitrogen-fixing bacterium isolated from the lagoon sediment of an islet inside an atoll.</title>
        <authorList>
            <person name="Wang L.-T."/>
            <person name="Shieh W.Y."/>
        </authorList>
    </citation>
    <scope>NUCLEOTIDE SEQUENCE [LARGE SCALE GENOMIC DNA]</scope>
    <source>
        <strain evidence="3 4">NFV-1</strain>
    </source>
</reference>
<sequence>MKKKLKIAFLGGGVNSAIGRTHKIAISMDEKFDLVAGCFSKNEQINRESAAIYGVDDSRVYATLDELIKFEKNNIDLVSILTPTPNHKDDVIKCIESGIKVVCEKALCQSVQDALEIKNKLEEYNGFLAVTYNYTGYPIVRELRDMILGGDLGKIEQIHIEMPQESYSKVDESGSALIPQDWRLHDIDLPKISLDLGTHIHDLTRFLTQEQPIELVALQNSFGSFPQVVDNVLCIAKYSNNIVSNIWFSKCAIGYRNGLKVRVFGSKGSASWTQMNPEILNVSYNNGQKNIIDRALNNNILLSEERYNR</sequence>
<dbReference type="InterPro" id="IPR000683">
    <property type="entry name" value="Gfo/Idh/MocA-like_OxRdtase_N"/>
</dbReference>
<dbReference type="SUPFAM" id="SSF51735">
    <property type="entry name" value="NAD(P)-binding Rossmann-fold domains"/>
    <property type="match status" value="1"/>
</dbReference>
<evidence type="ECO:0000313" key="3">
    <source>
        <dbReference type="EMBL" id="MBF9001160.1"/>
    </source>
</evidence>
<evidence type="ECO:0000259" key="2">
    <source>
        <dbReference type="Pfam" id="PF22725"/>
    </source>
</evidence>
<dbReference type="Gene3D" id="3.30.360.10">
    <property type="entry name" value="Dihydrodipicolinate Reductase, domain 2"/>
    <property type="match status" value="1"/>
</dbReference>
<dbReference type="PANTHER" id="PTHR43708">
    <property type="entry name" value="CONSERVED EXPRESSED OXIDOREDUCTASE (EUROFUNG)"/>
    <property type="match status" value="1"/>
</dbReference>
<protein>
    <submittedName>
        <fullName evidence="3">Gfo/Idh/MocA family oxidoreductase</fullName>
    </submittedName>
</protein>
<feature type="domain" description="GFO/IDH/MocA-like oxidoreductase" evidence="2">
    <location>
        <begin position="140"/>
        <end position="270"/>
    </location>
</feature>
<gene>
    <name evidence="3" type="ORF">I1A42_11435</name>
</gene>